<accession>X1EG86</accession>
<name>X1EG86_9ZZZZ</name>
<proteinExistence type="predicted"/>
<organism evidence="1">
    <name type="scientific">marine sediment metagenome</name>
    <dbReference type="NCBI Taxonomy" id="412755"/>
    <lineage>
        <taxon>unclassified sequences</taxon>
        <taxon>metagenomes</taxon>
        <taxon>ecological metagenomes</taxon>
    </lineage>
</organism>
<reference evidence="1" key="1">
    <citation type="journal article" date="2014" name="Front. Microbiol.">
        <title>High frequency of phylogenetically diverse reductive dehalogenase-homologous genes in deep subseafloor sedimentary metagenomes.</title>
        <authorList>
            <person name="Kawai M."/>
            <person name="Futagami T."/>
            <person name="Toyoda A."/>
            <person name="Takaki Y."/>
            <person name="Nishi S."/>
            <person name="Hori S."/>
            <person name="Arai W."/>
            <person name="Tsubouchi T."/>
            <person name="Morono Y."/>
            <person name="Uchiyama I."/>
            <person name="Ito T."/>
            <person name="Fujiyama A."/>
            <person name="Inagaki F."/>
            <person name="Takami H."/>
        </authorList>
    </citation>
    <scope>NUCLEOTIDE SEQUENCE</scope>
    <source>
        <strain evidence="1">Expedition CK06-06</strain>
    </source>
</reference>
<dbReference type="AlphaFoldDB" id="X1EG86"/>
<protein>
    <submittedName>
        <fullName evidence="1">Uncharacterized protein</fullName>
    </submittedName>
</protein>
<gene>
    <name evidence="1" type="ORF">S01H4_59340</name>
</gene>
<dbReference type="EMBL" id="BART01034783">
    <property type="protein sequence ID" value="GAH07668.1"/>
    <property type="molecule type" value="Genomic_DNA"/>
</dbReference>
<comment type="caution">
    <text evidence="1">The sequence shown here is derived from an EMBL/GenBank/DDBJ whole genome shotgun (WGS) entry which is preliminary data.</text>
</comment>
<sequence length="78" mass="8943">SNRSNSVSWSEPDDDKEIELKFVEVTLADVRGYLIDDSVQGFFSYIGSDLETELERLDNNLLALTICSINMYDGWFNQ</sequence>
<feature type="non-terminal residue" evidence="1">
    <location>
        <position position="1"/>
    </location>
</feature>
<evidence type="ECO:0000313" key="1">
    <source>
        <dbReference type="EMBL" id="GAH07668.1"/>
    </source>
</evidence>